<dbReference type="AlphaFoldDB" id="A0A9N9PD50"/>
<name>A0A9N9PD50_9GLOM</name>
<organism evidence="2 3">
    <name type="scientific">Racocetra fulgida</name>
    <dbReference type="NCBI Taxonomy" id="60492"/>
    <lineage>
        <taxon>Eukaryota</taxon>
        <taxon>Fungi</taxon>
        <taxon>Fungi incertae sedis</taxon>
        <taxon>Mucoromycota</taxon>
        <taxon>Glomeromycotina</taxon>
        <taxon>Glomeromycetes</taxon>
        <taxon>Diversisporales</taxon>
        <taxon>Gigasporaceae</taxon>
        <taxon>Racocetra</taxon>
    </lineage>
</organism>
<protein>
    <submittedName>
        <fullName evidence="2">12326_t:CDS:1</fullName>
    </submittedName>
</protein>
<feature type="non-terminal residue" evidence="2">
    <location>
        <position position="111"/>
    </location>
</feature>
<proteinExistence type="predicted"/>
<dbReference type="Proteomes" id="UP000789396">
    <property type="component" value="Unassembled WGS sequence"/>
</dbReference>
<feature type="compositionally biased region" description="Basic residues" evidence="1">
    <location>
        <begin position="34"/>
        <end position="44"/>
    </location>
</feature>
<gene>
    <name evidence="2" type="ORF">RFULGI_LOCUS18549</name>
</gene>
<dbReference type="EMBL" id="CAJVPZ010082278">
    <property type="protein sequence ID" value="CAG8809090.1"/>
    <property type="molecule type" value="Genomic_DNA"/>
</dbReference>
<sequence>LDLDNNENDEISNPEDNDKSHEESYEESRERPRGRPCGRPRKRPQTMLYGTSSKISQKKKDTGCDVTDIIIQNCWCKTGILPDTSEVEMEFEYQESENNLDDDEVAEIITD</sequence>
<accession>A0A9N9PD50</accession>
<feature type="compositionally biased region" description="Basic and acidic residues" evidence="1">
    <location>
        <begin position="16"/>
        <end position="33"/>
    </location>
</feature>
<evidence type="ECO:0000313" key="2">
    <source>
        <dbReference type="EMBL" id="CAG8809090.1"/>
    </source>
</evidence>
<evidence type="ECO:0000313" key="3">
    <source>
        <dbReference type="Proteomes" id="UP000789396"/>
    </source>
</evidence>
<reference evidence="2" key="1">
    <citation type="submission" date="2021-06" db="EMBL/GenBank/DDBJ databases">
        <authorList>
            <person name="Kallberg Y."/>
            <person name="Tangrot J."/>
            <person name="Rosling A."/>
        </authorList>
    </citation>
    <scope>NUCLEOTIDE SEQUENCE</scope>
    <source>
        <strain evidence="2">IN212</strain>
    </source>
</reference>
<feature type="region of interest" description="Disordered" evidence="1">
    <location>
        <begin position="1"/>
        <end position="62"/>
    </location>
</feature>
<feature type="compositionally biased region" description="Acidic residues" evidence="1">
    <location>
        <begin position="1"/>
        <end position="15"/>
    </location>
</feature>
<keyword evidence="3" id="KW-1185">Reference proteome</keyword>
<comment type="caution">
    <text evidence="2">The sequence shown here is derived from an EMBL/GenBank/DDBJ whole genome shotgun (WGS) entry which is preliminary data.</text>
</comment>
<feature type="non-terminal residue" evidence="2">
    <location>
        <position position="1"/>
    </location>
</feature>
<evidence type="ECO:0000256" key="1">
    <source>
        <dbReference type="SAM" id="MobiDB-lite"/>
    </source>
</evidence>